<accession>A0A7C0Y660</accession>
<proteinExistence type="predicted"/>
<dbReference type="AlphaFoldDB" id="A0A7C0Y660"/>
<organism evidence="1">
    <name type="scientific">Desulfofervidus auxilii</name>
    <dbReference type="NCBI Taxonomy" id="1621989"/>
    <lineage>
        <taxon>Bacteria</taxon>
        <taxon>Pseudomonadati</taxon>
        <taxon>Thermodesulfobacteriota</taxon>
        <taxon>Candidatus Desulfofervidia</taxon>
        <taxon>Candidatus Desulfofervidales</taxon>
        <taxon>Candidatus Desulfofervidaceae</taxon>
        <taxon>Candidatus Desulfofervidus</taxon>
    </lineage>
</organism>
<comment type="caution">
    <text evidence="1">The sequence shown here is derived from an EMBL/GenBank/DDBJ whole genome shotgun (WGS) entry which is preliminary data.</text>
</comment>
<dbReference type="Pfam" id="PF13489">
    <property type="entry name" value="Methyltransf_23"/>
    <property type="match status" value="1"/>
</dbReference>
<sequence length="375" mass="43794">MKNSVLTFKINSHPNTYKKIIKQLNMSQTFQEIKKEIEKESQKFFSYSFPPLPSSSSNLSHFRNLKSFCKRLLKRLLKRFLPRSVLVPLSHFFHLPEHIAYFNQVIADLTHTINALSTQTNELSSQLKALEKPSLPPVYEATISYLPSSLETLKYFSIPFEKTEEHFYLLFENTFYNHYIVKEKQKLYLPYIREWKKDSGFTSVNFLDIGCGRGEFMNLLREEGFRVEGVESSSLLCEYLTRSGFKVHHQDANTFLSSLSPYTYYAISALQVIEHFEKDYLFNFLNLCYEKLPPSGLLLLETVNPLAATGLGNFYIDFTHIYPIPPQLLIFLLEWIGFKIWKVLYLTPVPPDFQTSFIEKNYQDYAIFALKPCSS</sequence>
<gene>
    <name evidence="1" type="ORF">ENG63_08235</name>
</gene>
<keyword evidence="1" id="KW-0489">Methyltransferase</keyword>
<dbReference type="EMBL" id="DRBS01000306">
    <property type="protein sequence ID" value="HDD44828.1"/>
    <property type="molecule type" value="Genomic_DNA"/>
</dbReference>
<dbReference type="Gene3D" id="3.40.50.150">
    <property type="entry name" value="Vaccinia Virus protein VP39"/>
    <property type="match status" value="1"/>
</dbReference>
<name>A0A7C0Y660_DESA2</name>
<reference evidence="1" key="1">
    <citation type="journal article" date="2020" name="mSystems">
        <title>Genome- and Community-Level Interaction Insights into Carbon Utilization and Element Cycling Functions of Hydrothermarchaeota in Hydrothermal Sediment.</title>
        <authorList>
            <person name="Zhou Z."/>
            <person name="Liu Y."/>
            <person name="Xu W."/>
            <person name="Pan J."/>
            <person name="Luo Z.H."/>
            <person name="Li M."/>
        </authorList>
    </citation>
    <scope>NUCLEOTIDE SEQUENCE [LARGE SCALE GENOMIC DNA]</scope>
    <source>
        <strain evidence="1">HyVt-233</strain>
    </source>
</reference>
<dbReference type="InterPro" id="IPR029063">
    <property type="entry name" value="SAM-dependent_MTases_sf"/>
</dbReference>
<dbReference type="CDD" id="cd02440">
    <property type="entry name" value="AdoMet_MTases"/>
    <property type="match status" value="1"/>
</dbReference>
<evidence type="ECO:0000313" key="1">
    <source>
        <dbReference type="EMBL" id="HDD44828.1"/>
    </source>
</evidence>
<dbReference type="GO" id="GO:0008168">
    <property type="term" value="F:methyltransferase activity"/>
    <property type="evidence" value="ECO:0007669"/>
    <property type="project" value="UniProtKB-KW"/>
</dbReference>
<keyword evidence="1" id="KW-0808">Transferase</keyword>
<dbReference type="SUPFAM" id="SSF53335">
    <property type="entry name" value="S-adenosyl-L-methionine-dependent methyltransferases"/>
    <property type="match status" value="1"/>
</dbReference>
<protein>
    <submittedName>
        <fullName evidence="1">Class I SAM-dependent methyltransferase</fullName>
    </submittedName>
</protein>
<dbReference type="GO" id="GO:0032259">
    <property type="term" value="P:methylation"/>
    <property type="evidence" value="ECO:0007669"/>
    <property type="project" value="UniProtKB-KW"/>
</dbReference>
<dbReference type="Proteomes" id="UP000886289">
    <property type="component" value="Unassembled WGS sequence"/>
</dbReference>